<sequence length="411" mass="46236">MPCELNAPGLKRRKNRDGTERLYWSAPKPAAHAGFPTGLVRLHYSLTDPLHHKLIESACLRLEAEALEWVAGRRETRNAFDGTIASLVRRYQNDSASPYRDVKWNTQRTYDQVLGVIEKAFGGRSLAALGIADFRRWYDEAKRPKVAGGAERVRKAHGIITMLRRMFEYGVTADLPECWRLLTILQHARFKEPARRRHRLEFRHVRAFIIKALFSGRLSLALGTALQFETTMRQRDVIGEWEPVSAAAFEDDIVLGGRRWVHGLRWADISDAFVLRKVTTKTGAPIGHDLSECPIVMELLERIPASRRSGPLIIDETAGRPYAEHAYAREWRLIARAAGIPDDVWNMDARAGGISEADDAGADLDAIRSAAGHSQMSTTVRYIRGTVGKSRNVARLRVAHRAEQGHSNQPV</sequence>
<evidence type="ECO:0000256" key="1">
    <source>
        <dbReference type="ARBA" id="ARBA00023172"/>
    </source>
</evidence>
<evidence type="ECO:0008006" key="4">
    <source>
        <dbReference type="Google" id="ProtNLM"/>
    </source>
</evidence>
<dbReference type="InterPro" id="IPR013762">
    <property type="entry name" value="Integrase-like_cat_sf"/>
</dbReference>
<reference evidence="2" key="1">
    <citation type="journal article" date="2014" name="Int. J. Syst. Evol. Microbiol.">
        <title>Complete genome sequence of Corynebacterium casei LMG S-19264T (=DSM 44701T), isolated from a smear-ripened cheese.</title>
        <authorList>
            <consortium name="US DOE Joint Genome Institute (JGI-PGF)"/>
            <person name="Walter F."/>
            <person name="Albersmeier A."/>
            <person name="Kalinowski J."/>
            <person name="Ruckert C."/>
        </authorList>
    </citation>
    <scope>NUCLEOTIDE SEQUENCE</scope>
    <source>
        <strain evidence="2">CCM 7897</strain>
    </source>
</reference>
<evidence type="ECO:0000313" key="2">
    <source>
        <dbReference type="EMBL" id="GGF75381.1"/>
    </source>
</evidence>
<dbReference type="EMBL" id="BMCT01000006">
    <property type="protein sequence ID" value="GGF75381.1"/>
    <property type="molecule type" value="Genomic_DNA"/>
</dbReference>
<dbReference type="GO" id="GO:0003677">
    <property type="term" value="F:DNA binding"/>
    <property type="evidence" value="ECO:0007669"/>
    <property type="project" value="InterPro"/>
</dbReference>
<accession>A0A917C730</accession>
<organism evidence="2 3">
    <name type="scientific">Azorhizobium oxalatiphilum</name>
    <dbReference type="NCBI Taxonomy" id="980631"/>
    <lineage>
        <taxon>Bacteria</taxon>
        <taxon>Pseudomonadati</taxon>
        <taxon>Pseudomonadota</taxon>
        <taxon>Alphaproteobacteria</taxon>
        <taxon>Hyphomicrobiales</taxon>
        <taxon>Xanthobacteraceae</taxon>
        <taxon>Azorhizobium</taxon>
    </lineage>
</organism>
<dbReference type="AlphaFoldDB" id="A0A917C730"/>
<gene>
    <name evidence="2" type="ORF">GCM10007301_39090</name>
</gene>
<dbReference type="SUPFAM" id="SSF56349">
    <property type="entry name" value="DNA breaking-rejoining enzymes"/>
    <property type="match status" value="1"/>
</dbReference>
<dbReference type="InterPro" id="IPR011010">
    <property type="entry name" value="DNA_brk_join_enz"/>
</dbReference>
<dbReference type="Gene3D" id="1.10.443.10">
    <property type="entry name" value="Intergrase catalytic core"/>
    <property type="match status" value="1"/>
</dbReference>
<comment type="caution">
    <text evidence="2">The sequence shown here is derived from an EMBL/GenBank/DDBJ whole genome shotgun (WGS) entry which is preliminary data.</text>
</comment>
<proteinExistence type="predicted"/>
<protein>
    <recommendedName>
        <fullName evidence="4">Integrase</fullName>
    </recommendedName>
</protein>
<dbReference type="Proteomes" id="UP000606044">
    <property type="component" value="Unassembled WGS sequence"/>
</dbReference>
<reference evidence="2" key="2">
    <citation type="submission" date="2020-09" db="EMBL/GenBank/DDBJ databases">
        <authorList>
            <person name="Sun Q."/>
            <person name="Sedlacek I."/>
        </authorList>
    </citation>
    <scope>NUCLEOTIDE SEQUENCE</scope>
    <source>
        <strain evidence="2">CCM 7897</strain>
    </source>
</reference>
<keyword evidence="3" id="KW-1185">Reference proteome</keyword>
<dbReference type="GO" id="GO:0006310">
    <property type="term" value="P:DNA recombination"/>
    <property type="evidence" value="ECO:0007669"/>
    <property type="project" value="UniProtKB-KW"/>
</dbReference>
<dbReference type="GO" id="GO:0015074">
    <property type="term" value="P:DNA integration"/>
    <property type="evidence" value="ECO:0007669"/>
    <property type="project" value="InterPro"/>
</dbReference>
<evidence type="ECO:0000313" key="3">
    <source>
        <dbReference type="Proteomes" id="UP000606044"/>
    </source>
</evidence>
<dbReference type="RefSeq" id="WP_188581699.1">
    <property type="nucleotide sequence ID" value="NZ_BMCT01000006.1"/>
</dbReference>
<name>A0A917C730_9HYPH</name>
<keyword evidence="1" id="KW-0233">DNA recombination</keyword>